<protein>
    <submittedName>
        <fullName evidence="2">Uncharacterized protein</fullName>
    </submittedName>
</protein>
<organism evidence="2 3">
    <name type="scientific">Halogeometricum rufum</name>
    <dbReference type="NCBI Taxonomy" id="553469"/>
    <lineage>
        <taxon>Archaea</taxon>
        <taxon>Methanobacteriati</taxon>
        <taxon>Methanobacteriota</taxon>
        <taxon>Stenosarchaea group</taxon>
        <taxon>Halobacteria</taxon>
        <taxon>Halobacteriales</taxon>
        <taxon>Haloferacaceae</taxon>
        <taxon>Halogeometricum</taxon>
    </lineage>
</organism>
<evidence type="ECO:0000256" key="1">
    <source>
        <dbReference type="SAM" id="MobiDB-lite"/>
    </source>
</evidence>
<evidence type="ECO:0000313" key="3">
    <source>
        <dbReference type="Proteomes" id="UP000198531"/>
    </source>
</evidence>
<reference evidence="3" key="1">
    <citation type="submission" date="2016-10" db="EMBL/GenBank/DDBJ databases">
        <authorList>
            <person name="Varghese N."/>
            <person name="Submissions S."/>
        </authorList>
    </citation>
    <scope>NUCLEOTIDE SEQUENCE [LARGE SCALE GENOMIC DNA]</scope>
    <source>
        <strain evidence="3">CGMCC 1.7736</strain>
    </source>
</reference>
<name>A0A1I6GGR0_9EURY</name>
<dbReference type="OrthoDB" id="289025at2157"/>
<dbReference type="Pfam" id="PF20575">
    <property type="entry name" value="HTH_63"/>
    <property type="match status" value="1"/>
</dbReference>
<dbReference type="RefSeq" id="WP_089805376.1">
    <property type="nucleotide sequence ID" value="NZ_FOYT01000001.1"/>
</dbReference>
<dbReference type="AlphaFoldDB" id="A0A1I6GGR0"/>
<proteinExistence type="predicted"/>
<sequence length="186" mass="21446">MLTRVTKRPENRERTTERSERTGGSDRNETRVELWREATETGGRNEFDRVAERLRHLEERGDVDAAAVETWDRYVDVAGGYPDDEVPRRTLDRLGKLKRWAWRRGSDASISTESRTVGRGRMGPPTQMRRVPRAALVEFENGVVTNVTLCDEYTGCLTERLRTIAERERPATEERDDGEPLERVLS</sequence>
<feature type="region of interest" description="Disordered" evidence="1">
    <location>
        <begin position="1"/>
        <end position="32"/>
    </location>
</feature>
<feature type="region of interest" description="Disordered" evidence="1">
    <location>
        <begin position="166"/>
        <end position="186"/>
    </location>
</feature>
<dbReference type="EMBL" id="FOYT01000001">
    <property type="protein sequence ID" value="SFR41385.1"/>
    <property type="molecule type" value="Genomic_DNA"/>
</dbReference>
<gene>
    <name evidence="2" type="ORF">SAMN04487947_1133</name>
</gene>
<dbReference type="InterPro" id="IPR046783">
    <property type="entry name" value="HTH_63"/>
</dbReference>
<keyword evidence="3" id="KW-1185">Reference proteome</keyword>
<dbReference type="Proteomes" id="UP000198531">
    <property type="component" value="Unassembled WGS sequence"/>
</dbReference>
<feature type="compositionally biased region" description="Basic and acidic residues" evidence="1">
    <location>
        <begin position="7"/>
        <end position="32"/>
    </location>
</feature>
<evidence type="ECO:0000313" key="2">
    <source>
        <dbReference type="EMBL" id="SFR41385.1"/>
    </source>
</evidence>
<accession>A0A1I6GGR0</accession>